<name>A0ABQ6JJH2_9ACTN</name>
<keyword evidence="4" id="KW-0227">DNA damage</keyword>
<keyword evidence="3" id="KW-0808">Transferase</keyword>
<dbReference type="Pfam" id="PF01035">
    <property type="entry name" value="DNA_binding_1"/>
    <property type="match status" value="1"/>
</dbReference>
<evidence type="ECO:0000259" key="7">
    <source>
        <dbReference type="Pfam" id="PF01035"/>
    </source>
</evidence>
<dbReference type="GO" id="GO:0008168">
    <property type="term" value="F:methyltransferase activity"/>
    <property type="evidence" value="ECO:0007669"/>
    <property type="project" value="UniProtKB-KW"/>
</dbReference>
<dbReference type="SUPFAM" id="SSF46767">
    <property type="entry name" value="Methylated DNA-protein cysteine methyltransferase, C-terminal domain"/>
    <property type="match status" value="1"/>
</dbReference>
<dbReference type="InterPro" id="IPR001497">
    <property type="entry name" value="MethylDNA_cys_MeTrfase_AS"/>
</dbReference>
<dbReference type="CDD" id="cd06445">
    <property type="entry name" value="ATase"/>
    <property type="match status" value="1"/>
</dbReference>
<evidence type="ECO:0000256" key="1">
    <source>
        <dbReference type="ARBA" id="ARBA00001286"/>
    </source>
</evidence>
<accession>A0ABQ6JJH2</accession>
<keyword evidence="9" id="KW-1185">Reference proteome</keyword>
<dbReference type="InterPro" id="IPR036217">
    <property type="entry name" value="MethylDNA_cys_MeTrfase_DNAb"/>
</dbReference>
<reference evidence="9" key="1">
    <citation type="journal article" date="2019" name="Int. J. Syst. Evol. Microbiol.">
        <title>The Global Catalogue of Microorganisms (GCM) 10K type strain sequencing project: providing services to taxonomists for standard genome sequencing and annotation.</title>
        <authorList>
            <consortium name="The Broad Institute Genomics Platform"/>
            <consortium name="The Broad Institute Genome Sequencing Center for Infectious Disease"/>
            <person name="Wu L."/>
            <person name="Ma J."/>
        </authorList>
    </citation>
    <scope>NUCLEOTIDE SEQUENCE [LARGE SCALE GENOMIC DNA]</scope>
    <source>
        <strain evidence="9">NBRC 108730</strain>
    </source>
</reference>
<organism evidence="8 9">
    <name type="scientific">Angustibacter aerolatus</name>
    <dbReference type="NCBI Taxonomy" id="1162965"/>
    <lineage>
        <taxon>Bacteria</taxon>
        <taxon>Bacillati</taxon>
        <taxon>Actinomycetota</taxon>
        <taxon>Actinomycetes</taxon>
        <taxon>Kineosporiales</taxon>
        <taxon>Kineosporiaceae</taxon>
    </lineage>
</organism>
<dbReference type="PANTHER" id="PTHR10815">
    <property type="entry name" value="METHYLATED-DNA--PROTEIN-CYSTEINE METHYLTRANSFERASE"/>
    <property type="match status" value="1"/>
</dbReference>
<comment type="catalytic activity">
    <reaction evidence="1">
        <text>a 4-O-methyl-thymidine in DNA + L-cysteinyl-[protein] = a thymidine in DNA + S-methyl-L-cysteinyl-[protein]</text>
        <dbReference type="Rhea" id="RHEA:53428"/>
        <dbReference type="Rhea" id="RHEA-COMP:10131"/>
        <dbReference type="Rhea" id="RHEA-COMP:10132"/>
        <dbReference type="Rhea" id="RHEA-COMP:13555"/>
        <dbReference type="Rhea" id="RHEA-COMP:13556"/>
        <dbReference type="ChEBI" id="CHEBI:29950"/>
        <dbReference type="ChEBI" id="CHEBI:82612"/>
        <dbReference type="ChEBI" id="CHEBI:137386"/>
        <dbReference type="ChEBI" id="CHEBI:137387"/>
        <dbReference type="EC" id="2.1.1.63"/>
    </reaction>
</comment>
<feature type="domain" description="Methylated-DNA-[protein]-cysteine S-methyltransferase DNA binding" evidence="7">
    <location>
        <begin position="95"/>
        <end position="175"/>
    </location>
</feature>
<proteinExistence type="predicted"/>
<dbReference type="Gene3D" id="1.10.10.10">
    <property type="entry name" value="Winged helix-like DNA-binding domain superfamily/Winged helix DNA-binding domain"/>
    <property type="match status" value="1"/>
</dbReference>
<dbReference type="InterPro" id="IPR036388">
    <property type="entry name" value="WH-like_DNA-bd_sf"/>
</dbReference>
<evidence type="ECO:0000256" key="2">
    <source>
        <dbReference type="ARBA" id="ARBA00022603"/>
    </source>
</evidence>
<keyword evidence="2 8" id="KW-0489">Methyltransferase</keyword>
<protein>
    <submittedName>
        <fullName evidence="8">Methylated-DNA--protein-cysteine methyltransferase</fullName>
    </submittedName>
</protein>
<gene>
    <name evidence="8" type="ORF">GCM10025868_21960</name>
</gene>
<sequence length="189" mass="19273">MRRPRLVGDVAYVVEETVLGRMLLAARSDGPAVTAAFVATDADVDTGLRRLAATISPRVLRGGRTVDTLRAALGAYLDGSTRGLEVDTDLSLLTPFQRQVLTTLRDGTGYGQRTTYGALAAAVGRPKAARAVGAALGANPLCVVLPCHRVVAGTGRLTGYAGGLAAKELLLDLESRGAVTAASGASGGA</sequence>
<evidence type="ECO:0000256" key="6">
    <source>
        <dbReference type="ARBA" id="ARBA00049348"/>
    </source>
</evidence>
<evidence type="ECO:0000256" key="3">
    <source>
        <dbReference type="ARBA" id="ARBA00022679"/>
    </source>
</evidence>
<evidence type="ECO:0000256" key="5">
    <source>
        <dbReference type="ARBA" id="ARBA00023204"/>
    </source>
</evidence>
<dbReference type="EMBL" id="BSUZ01000001">
    <property type="protein sequence ID" value="GMA86946.1"/>
    <property type="molecule type" value="Genomic_DNA"/>
</dbReference>
<dbReference type="NCBIfam" id="TIGR00589">
    <property type="entry name" value="ogt"/>
    <property type="match status" value="1"/>
</dbReference>
<dbReference type="GO" id="GO:0032259">
    <property type="term" value="P:methylation"/>
    <property type="evidence" value="ECO:0007669"/>
    <property type="project" value="UniProtKB-KW"/>
</dbReference>
<dbReference type="PANTHER" id="PTHR10815:SF5">
    <property type="entry name" value="METHYLATED-DNA--PROTEIN-CYSTEINE METHYLTRANSFERASE"/>
    <property type="match status" value="1"/>
</dbReference>
<dbReference type="InterPro" id="IPR014048">
    <property type="entry name" value="MethylDNA_cys_MeTrfase_DNA-bd"/>
</dbReference>
<evidence type="ECO:0000313" key="9">
    <source>
        <dbReference type="Proteomes" id="UP001157017"/>
    </source>
</evidence>
<evidence type="ECO:0000313" key="8">
    <source>
        <dbReference type="EMBL" id="GMA86946.1"/>
    </source>
</evidence>
<dbReference type="PROSITE" id="PS00374">
    <property type="entry name" value="MGMT"/>
    <property type="match status" value="1"/>
</dbReference>
<comment type="caution">
    <text evidence="8">The sequence shown here is derived from an EMBL/GenBank/DDBJ whole genome shotgun (WGS) entry which is preliminary data.</text>
</comment>
<comment type="catalytic activity">
    <reaction evidence="6">
        <text>a 6-O-methyl-2'-deoxyguanosine in DNA + L-cysteinyl-[protein] = S-methyl-L-cysteinyl-[protein] + a 2'-deoxyguanosine in DNA</text>
        <dbReference type="Rhea" id="RHEA:24000"/>
        <dbReference type="Rhea" id="RHEA-COMP:10131"/>
        <dbReference type="Rhea" id="RHEA-COMP:10132"/>
        <dbReference type="Rhea" id="RHEA-COMP:11367"/>
        <dbReference type="Rhea" id="RHEA-COMP:11368"/>
        <dbReference type="ChEBI" id="CHEBI:29950"/>
        <dbReference type="ChEBI" id="CHEBI:82612"/>
        <dbReference type="ChEBI" id="CHEBI:85445"/>
        <dbReference type="ChEBI" id="CHEBI:85448"/>
        <dbReference type="EC" id="2.1.1.63"/>
    </reaction>
</comment>
<evidence type="ECO:0000256" key="4">
    <source>
        <dbReference type="ARBA" id="ARBA00022763"/>
    </source>
</evidence>
<dbReference type="Proteomes" id="UP001157017">
    <property type="component" value="Unassembled WGS sequence"/>
</dbReference>
<keyword evidence="5" id="KW-0234">DNA repair</keyword>